<dbReference type="PANTHER" id="PTHR14187">
    <property type="entry name" value="ALPHA KINASE/ELONGATION FACTOR 2 KINASE"/>
    <property type="match status" value="1"/>
</dbReference>
<dbReference type="Proteomes" id="UP000044841">
    <property type="component" value="Unassembled WGS sequence"/>
</dbReference>
<evidence type="ECO:0008006" key="3">
    <source>
        <dbReference type="Google" id="ProtNLM"/>
    </source>
</evidence>
<dbReference type="CDD" id="cd10170">
    <property type="entry name" value="ASKHA_NBD_HSP70"/>
    <property type="match status" value="1"/>
</dbReference>
<evidence type="ECO:0000313" key="1">
    <source>
        <dbReference type="EMBL" id="CUA70998.1"/>
    </source>
</evidence>
<dbReference type="SUPFAM" id="SSF53067">
    <property type="entry name" value="Actin-like ATPase domain"/>
    <property type="match status" value="2"/>
</dbReference>
<reference evidence="1 2" key="1">
    <citation type="submission" date="2015-07" db="EMBL/GenBank/DDBJ databases">
        <authorList>
            <person name="Noorani M."/>
        </authorList>
    </citation>
    <scope>NUCLEOTIDE SEQUENCE [LARGE SCALE GENOMIC DNA]</scope>
    <source>
        <strain evidence="1">BBA 69670</strain>
    </source>
</reference>
<dbReference type="PANTHER" id="PTHR14187:SF5">
    <property type="entry name" value="HEAT SHOCK 70 KDA PROTEIN 12A"/>
    <property type="match status" value="1"/>
</dbReference>
<evidence type="ECO:0000313" key="2">
    <source>
        <dbReference type="Proteomes" id="UP000044841"/>
    </source>
</evidence>
<dbReference type="AlphaFoldDB" id="A0A0K6FY13"/>
<dbReference type="InterPro" id="IPR043129">
    <property type="entry name" value="ATPase_NBD"/>
</dbReference>
<keyword evidence="2" id="KW-1185">Reference proteome</keyword>
<protein>
    <recommendedName>
        <fullName evidence="3">Heat shock 70 kDa protein 12A</fullName>
    </recommendedName>
</protein>
<sequence length="626" mass="69746">MSCVLNSIVPQRLSHLWQDDQSVNSANGRTMSQLGPWMGETKILIGIDIGTTYSGVAFTFLQTGSSPIIHRVTRWPGQEAHRQQSKIPTLVWYDTTQKAVAFGAEALLDEIEEKAEDNQWSLAKHFKLHLHPDDLKAKHDLKLDALPPGVNLKQIYSDFLKYLLKHTQAYFEDRVLDGKKIWEKYSPKMEVVIAHPNGWYCREQTFLRSAAVTAGLASEDTASSRIRFVTEAEASVHFCIHYANMKNVLKTGTSFGVCDAGGSTVDTVMYSVLETSPLKIKEQRDSACVQAGAVFVDFEMEKYLETTLKSAALDPEDVEFYTKTGVKDFESYAKRAFRSKTTEYAVLVADSRFSKPAIKTRRGRMAVPGAIIQKCFDTCVNEIKQSVDQQMAGLTIPHLLLVGGFGDNRYVRDEFKKHYEQKGTKIILSDESSSKAVADGAVIWGAGCSVVSRAPRYSFGVITSKKYLPYRDDPVGRKPYITLAGETQVDGGWSEIVHKVEAIDVGAVYRQKYFYLYNKPSPTASAFEVPLQGYSGTDKPDWSEHPSGKALDGFREVCTISGTLNNAYGAMELLTNPSGSIYWKLEFSVCIRFSGTELESFLEWNENGVVRTGEASIIIPQEASVD</sequence>
<name>A0A0K6FY13_9AGAM</name>
<accession>A0A0K6FY13</accession>
<dbReference type="Gene3D" id="3.30.420.40">
    <property type="match status" value="1"/>
</dbReference>
<organism evidence="1 2">
    <name type="scientific">Rhizoctonia solani</name>
    <dbReference type="NCBI Taxonomy" id="456999"/>
    <lineage>
        <taxon>Eukaryota</taxon>
        <taxon>Fungi</taxon>
        <taxon>Dikarya</taxon>
        <taxon>Basidiomycota</taxon>
        <taxon>Agaricomycotina</taxon>
        <taxon>Agaricomycetes</taxon>
        <taxon>Cantharellales</taxon>
        <taxon>Ceratobasidiaceae</taxon>
        <taxon>Rhizoctonia</taxon>
    </lineage>
</organism>
<proteinExistence type="predicted"/>
<gene>
    <name evidence="1" type="ORF">RSOLAG22IIIB_09285</name>
</gene>
<dbReference type="EMBL" id="CYGV01001211">
    <property type="protein sequence ID" value="CUA70998.1"/>
    <property type="molecule type" value="Genomic_DNA"/>
</dbReference>